<proteinExistence type="predicted"/>
<dbReference type="SMART" id="SM00530">
    <property type="entry name" value="HTH_XRE"/>
    <property type="match status" value="1"/>
</dbReference>
<dbReference type="CDD" id="cd00093">
    <property type="entry name" value="HTH_XRE"/>
    <property type="match status" value="1"/>
</dbReference>
<protein>
    <submittedName>
        <fullName evidence="2">XRE family transcriptional regulator</fullName>
    </submittedName>
</protein>
<evidence type="ECO:0000313" key="3">
    <source>
        <dbReference type="Proteomes" id="UP000315889"/>
    </source>
</evidence>
<evidence type="ECO:0000313" key="2">
    <source>
        <dbReference type="EMBL" id="RZO20501.1"/>
    </source>
</evidence>
<dbReference type="Proteomes" id="UP000315889">
    <property type="component" value="Unassembled WGS sequence"/>
</dbReference>
<gene>
    <name evidence="2" type="ORF">EVB03_04375</name>
</gene>
<dbReference type="PROSITE" id="PS50943">
    <property type="entry name" value="HTH_CROC1"/>
    <property type="match status" value="1"/>
</dbReference>
<evidence type="ECO:0000259" key="1">
    <source>
        <dbReference type="PROSITE" id="PS50943"/>
    </source>
</evidence>
<dbReference type="SUPFAM" id="SSF47413">
    <property type="entry name" value="lambda repressor-like DNA-binding domains"/>
    <property type="match status" value="1"/>
</dbReference>
<dbReference type="Gene3D" id="1.10.260.40">
    <property type="entry name" value="lambda repressor-like DNA-binding domains"/>
    <property type="match status" value="1"/>
</dbReference>
<comment type="caution">
    <text evidence="2">The sequence shown here is derived from an EMBL/GenBank/DDBJ whole genome shotgun (WGS) entry which is preliminary data.</text>
</comment>
<dbReference type="AlphaFoldDB" id="A0A520MH40"/>
<dbReference type="Pfam" id="PF01381">
    <property type="entry name" value="HTH_3"/>
    <property type="match status" value="1"/>
</dbReference>
<dbReference type="InterPro" id="IPR010982">
    <property type="entry name" value="Lambda_DNA-bd_dom_sf"/>
</dbReference>
<dbReference type="GO" id="GO:0003677">
    <property type="term" value="F:DNA binding"/>
    <property type="evidence" value="ECO:0007669"/>
    <property type="project" value="InterPro"/>
</dbReference>
<dbReference type="EMBL" id="SHBP01000004">
    <property type="protein sequence ID" value="RZO20501.1"/>
    <property type="molecule type" value="Genomic_DNA"/>
</dbReference>
<name>A0A520MH40_9GAMM</name>
<organism evidence="2 3">
    <name type="scientific">SAR92 clade bacterium</name>
    <dbReference type="NCBI Taxonomy" id="2315479"/>
    <lineage>
        <taxon>Bacteria</taxon>
        <taxon>Pseudomonadati</taxon>
        <taxon>Pseudomonadota</taxon>
        <taxon>Gammaproteobacteria</taxon>
        <taxon>Cellvibrionales</taxon>
        <taxon>Porticoccaceae</taxon>
        <taxon>SAR92 clade</taxon>
    </lineage>
</organism>
<accession>A0A520MH40</accession>
<feature type="domain" description="HTH cro/C1-type" evidence="1">
    <location>
        <begin position="16"/>
        <end position="71"/>
    </location>
</feature>
<sequence>MDTGNQAEIAGNLKRIWNIRKKEMKVTQALAATQLNWTQGALSQYLNGITPMSVQTIIKLANYLDVHATEIDPNIEKSLPCVATKEVRYVTNDPNVMLNESIVWPEESCKFFVRVDKEYLIEVDDGASRPWQAFEGMLFKCIDVLNDIHYKQTRMSTNRPFYLVQKKGADEFVIFSEGSEPPNDKLSKKFLILDMSVY</sequence>
<reference evidence="2 3" key="1">
    <citation type="submission" date="2019-02" db="EMBL/GenBank/DDBJ databases">
        <title>Prokaryotic population dynamics and viral predation in marine succession experiment using metagenomics: the confinement effect.</title>
        <authorList>
            <person name="Haro-Moreno J.M."/>
            <person name="Rodriguez-Valera F."/>
            <person name="Lopez-Perez M."/>
        </authorList>
    </citation>
    <scope>NUCLEOTIDE SEQUENCE [LARGE SCALE GENOMIC DNA]</scope>
    <source>
        <strain evidence="2">MED-G170</strain>
    </source>
</reference>
<dbReference type="InterPro" id="IPR001387">
    <property type="entry name" value="Cro/C1-type_HTH"/>
</dbReference>